<dbReference type="RefSeq" id="WP_194536273.1">
    <property type="nucleotide sequence ID" value="NZ_JACEFB010000001.1"/>
</dbReference>
<keyword evidence="3" id="KW-1185">Reference proteome</keyword>
<dbReference type="AlphaFoldDB" id="A0A7V8VB90"/>
<dbReference type="SUPFAM" id="SSF49785">
    <property type="entry name" value="Galactose-binding domain-like"/>
    <property type="match status" value="1"/>
</dbReference>
<proteinExistence type="predicted"/>
<gene>
    <name evidence="2" type="ORF">H0921_01645</name>
</gene>
<dbReference type="InterPro" id="IPR013222">
    <property type="entry name" value="Glyco_hyd_98_carb-bd"/>
</dbReference>
<sequence>MVPLSAHTVQDRQNGLAAASDSYWFVWHPGELAPQRGKIKQLEGGEVRVWTPEGLERVLRGAYHWHREQFRLPPFPTGPQIITTAGDRLAGSVEGLETGRLLFQPSAVQQPPQTWRLPFSAVQAAWLVGLPADTPVDPALYSWAEGYKNRDTLRLRNGDILAGVLLEETDARGDHTWQLQIPSGQIQRLAPEQIAAIRFNPALARRRLPKEPILLVVLHDGSRVHLTRFRLEDDQLHGVTLWNEAVAIPWSKVVLGSMTSPVAPRLTDLAPAKMERQPYLEGSPPPSFQRRHNGLELQLVGRTAPITVDWGFALPPWTALHYELKQPYRRLETWVSLAPEAAPTSRVRLRILCDGKEVALPQEGLLTSGPAQLLQIPLDNVRRLTLIVDFPSRGEPGAVTIWGWPRLIP</sequence>
<organism evidence="2 3">
    <name type="scientific">Thermogemmata fonticola</name>
    <dbReference type="NCBI Taxonomy" id="2755323"/>
    <lineage>
        <taxon>Bacteria</taxon>
        <taxon>Pseudomonadati</taxon>
        <taxon>Planctomycetota</taxon>
        <taxon>Planctomycetia</taxon>
        <taxon>Gemmatales</taxon>
        <taxon>Gemmataceae</taxon>
        <taxon>Thermogemmata</taxon>
    </lineage>
</organism>
<reference evidence="2 3" key="1">
    <citation type="submission" date="2020-07" db="EMBL/GenBank/DDBJ databases">
        <title>Thermogemmata thermophila gen. nov., sp. nov., a novel moderate thermophilic planctomycete from a Kamchatka hot spring.</title>
        <authorList>
            <person name="Elcheninov A.G."/>
            <person name="Podosokorskaya O.A."/>
            <person name="Kovaleva O.L."/>
            <person name="Novikov A."/>
            <person name="Bonch-Osmolovskaya E.A."/>
            <person name="Toshchakov S.V."/>
            <person name="Kublanov I.V."/>
        </authorList>
    </citation>
    <scope>NUCLEOTIDE SEQUENCE [LARGE SCALE GENOMIC DNA]</scope>
    <source>
        <strain evidence="2 3">2918</strain>
    </source>
</reference>
<dbReference type="Pfam" id="PF08305">
    <property type="entry name" value="NPCBM"/>
    <property type="match status" value="1"/>
</dbReference>
<dbReference type="InterPro" id="IPR008979">
    <property type="entry name" value="Galactose-bd-like_sf"/>
</dbReference>
<comment type="caution">
    <text evidence="2">The sequence shown here is derived from an EMBL/GenBank/DDBJ whole genome shotgun (WGS) entry which is preliminary data.</text>
</comment>
<feature type="domain" description="Glycosyl hydrolase family 98 putative carbohydrate-binding module" evidence="1">
    <location>
        <begin position="282"/>
        <end position="407"/>
    </location>
</feature>
<protein>
    <submittedName>
        <fullName evidence="2">NPCBM/NEW2 domain-containing protein</fullName>
    </submittedName>
</protein>
<name>A0A7V8VB90_9BACT</name>
<dbReference type="Gene3D" id="2.60.120.1060">
    <property type="entry name" value="NPCBM/NEW2 domain"/>
    <property type="match status" value="1"/>
</dbReference>
<accession>A0A7V8VB90</accession>
<dbReference type="InterPro" id="IPR038637">
    <property type="entry name" value="NPCBM_sf"/>
</dbReference>
<dbReference type="Proteomes" id="UP000542342">
    <property type="component" value="Unassembled WGS sequence"/>
</dbReference>
<evidence type="ECO:0000313" key="3">
    <source>
        <dbReference type="Proteomes" id="UP000542342"/>
    </source>
</evidence>
<dbReference type="EMBL" id="JACEFB010000001">
    <property type="protein sequence ID" value="MBA2224861.1"/>
    <property type="molecule type" value="Genomic_DNA"/>
</dbReference>
<evidence type="ECO:0000313" key="2">
    <source>
        <dbReference type="EMBL" id="MBA2224861.1"/>
    </source>
</evidence>
<evidence type="ECO:0000259" key="1">
    <source>
        <dbReference type="Pfam" id="PF08305"/>
    </source>
</evidence>